<evidence type="ECO:0000313" key="6">
    <source>
        <dbReference type="EMBL" id="EXX77633.1"/>
    </source>
</evidence>
<gene>
    <name evidence="6" type="ORF">RirG_022060</name>
</gene>
<protein>
    <submittedName>
        <fullName evidence="6">Skn7p</fullName>
    </submittedName>
</protein>
<dbReference type="PANTHER" id="PTHR45339:SF1">
    <property type="entry name" value="HYBRID SIGNAL TRANSDUCTION HISTIDINE KINASE J"/>
    <property type="match status" value="1"/>
</dbReference>
<comment type="caution">
    <text evidence="6">The sequence shown here is derived from an EMBL/GenBank/DDBJ whole genome shotgun (WGS) entry which is preliminary data.</text>
</comment>
<name>A0A015NEE3_RHIIW</name>
<dbReference type="GO" id="GO:0000160">
    <property type="term" value="P:phosphorelay signal transduction system"/>
    <property type="evidence" value="ECO:0007669"/>
    <property type="project" value="UniProtKB-KW"/>
</dbReference>
<evidence type="ECO:0000313" key="7">
    <source>
        <dbReference type="Proteomes" id="UP000022910"/>
    </source>
</evidence>
<dbReference type="InterPro" id="IPR011006">
    <property type="entry name" value="CheY-like_superfamily"/>
</dbReference>
<dbReference type="HOGENOM" id="CLU_2484501_0_0_1"/>
<dbReference type="Proteomes" id="UP000022910">
    <property type="component" value="Unassembled WGS sequence"/>
</dbReference>
<feature type="region of interest" description="Disordered" evidence="4">
    <location>
        <begin position="65"/>
        <end position="105"/>
    </location>
</feature>
<dbReference type="PROSITE" id="PS50110">
    <property type="entry name" value="RESPONSE_REGULATORY"/>
    <property type="match status" value="1"/>
</dbReference>
<keyword evidence="2" id="KW-0902">Two-component regulatory system</keyword>
<keyword evidence="1" id="KW-0597">Phosphoprotein</keyword>
<accession>A0A015NEE3</accession>
<evidence type="ECO:0000256" key="4">
    <source>
        <dbReference type="SAM" id="MobiDB-lite"/>
    </source>
</evidence>
<dbReference type="OrthoDB" id="60033at2759"/>
<dbReference type="PANTHER" id="PTHR45339">
    <property type="entry name" value="HYBRID SIGNAL TRANSDUCTION HISTIDINE KINASE J"/>
    <property type="match status" value="1"/>
</dbReference>
<evidence type="ECO:0000259" key="5">
    <source>
        <dbReference type="PROSITE" id="PS50110"/>
    </source>
</evidence>
<feature type="domain" description="Response regulatory" evidence="5">
    <location>
        <begin position="1"/>
        <end position="63"/>
    </location>
</feature>
<feature type="compositionally biased region" description="Polar residues" evidence="4">
    <location>
        <begin position="65"/>
        <end position="75"/>
    </location>
</feature>
<evidence type="ECO:0000256" key="2">
    <source>
        <dbReference type="ARBA" id="ARBA00023012"/>
    </source>
</evidence>
<sequence>MDGFQTTEQIRSTSQDLRRPWIIALTANALWYDRFRCIESGMNDFVSKPAKKEDIREALMRYLTRNSATATKNNNQQPHQSHQSRPSLSTSTSSTNVNGGYGSKI</sequence>
<reference evidence="6 7" key="1">
    <citation type="submission" date="2014-02" db="EMBL/GenBank/DDBJ databases">
        <title>Single nucleus genome sequencing reveals high similarity among nuclei of an endomycorrhizal fungus.</title>
        <authorList>
            <person name="Lin K."/>
            <person name="Geurts R."/>
            <person name="Zhang Z."/>
            <person name="Limpens E."/>
            <person name="Saunders D.G."/>
            <person name="Mu D."/>
            <person name="Pang E."/>
            <person name="Cao H."/>
            <person name="Cha H."/>
            <person name="Lin T."/>
            <person name="Zhou Q."/>
            <person name="Shang Y."/>
            <person name="Li Y."/>
            <person name="Ivanov S."/>
            <person name="Sharma T."/>
            <person name="Velzen R.V."/>
            <person name="Ruijter N.D."/>
            <person name="Aanen D.K."/>
            <person name="Win J."/>
            <person name="Kamoun S."/>
            <person name="Bisseling T."/>
            <person name="Huang S."/>
        </authorList>
    </citation>
    <scope>NUCLEOTIDE SEQUENCE [LARGE SCALE GENOMIC DNA]</scope>
    <source>
        <strain evidence="7">DAOM197198w</strain>
    </source>
</reference>
<dbReference type="InterPro" id="IPR001789">
    <property type="entry name" value="Sig_transdc_resp-reg_receiver"/>
</dbReference>
<dbReference type="EMBL" id="JEMT01010534">
    <property type="protein sequence ID" value="EXX77633.1"/>
    <property type="molecule type" value="Genomic_DNA"/>
</dbReference>
<evidence type="ECO:0000256" key="3">
    <source>
        <dbReference type="PROSITE-ProRule" id="PRU00169"/>
    </source>
</evidence>
<dbReference type="Gene3D" id="3.40.50.2300">
    <property type="match status" value="1"/>
</dbReference>
<organism evidence="6 7">
    <name type="scientific">Rhizophagus irregularis (strain DAOM 197198w)</name>
    <name type="common">Glomus intraradices</name>
    <dbReference type="NCBI Taxonomy" id="1432141"/>
    <lineage>
        <taxon>Eukaryota</taxon>
        <taxon>Fungi</taxon>
        <taxon>Fungi incertae sedis</taxon>
        <taxon>Mucoromycota</taxon>
        <taxon>Glomeromycotina</taxon>
        <taxon>Glomeromycetes</taxon>
        <taxon>Glomerales</taxon>
        <taxon>Glomeraceae</taxon>
        <taxon>Rhizophagus</taxon>
    </lineage>
</organism>
<dbReference type="CDD" id="cd17546">
    <property type="entry name" value="REC_hyHK_CKI1_RcsC-like"/>
    <property type="match status" value="1"/>
</dbReference>
<dbReference type="STRING" id="1432141.A0A015NEE3"/>
<dbReference type="Pfam" id="PF00072">
    <property type="entry name" value="Response_reg"/>
    <property type="match status" value="1"/>
</dbReference>
<feature type="compositionally biased region" description="Low complexity" evidence="4">
    <location>
        <begin position="76"/>
        <end position="95"/>
    </location>
</feature>
<keyword evidence="7" id="KW-1185">Reference proteome</keyword>
<proteinExistence type="predicted"/>
<dbReference type="SUPFAM" id="SSF52172">
    <property type="entry name" value="CheY-like"/>
    <property type="match status" value="1"/>
</dbReference>
<dbReference type="AlphaFoldDB" id="A0A015NEE3"/>
<evidence type="ECO:0000256" key="1">
    <source>
        <dbReference type="ARBA" id="ARBA00022553"/>
    </source>
</evidence>
<comment type="caution">
    <text evidence="3">Lacks conserved residue(s) required for the propagation of feature annotation.</text>
</comment>